<dbReference type="Proteomes" id="UP001286313">
    <property type="component" value="Unassembled WGS sequence"/>
</dbReference>
<reference evidence="2" key="1">
    <citation type="submission" date="2023-10" db="EMBL/GenBank/DDBJ databases">
        <title>Genome assemblies of two species of porcelain crab, Petrolisthes cinctipes and Petrolisthes manimaculis (Anomura: Porcellanidae).</title>
        <authorList>
            <person name="Angst P."/>
        </authorList>
    </citation>
    <scope>NUCLEOTIDE SEQUENCE</scope>
    <source>
        <strain evidence="2">PB745_01</strain>
        <tissue evidence="2">Gill</tissue>
    </source>
</reference>
<keyword evidence="3" id="KW-1185">Reference proteome</keyword>
<evidence type="ECO:0000313" key="3">
    <source>
        <dbReference type="Proteomes" id="UP001286313"/>
    </source>
</evidence>
<sequence>MLWIDVRESQGGLVASRTRVCAYVTASFRVEITSYMPSADRQRKSSPPPCGRTAGGNTDVAMATSTFTLPQQTTPELTFGARKCRDAQ</sequence>
<name>A0AAE1FLL0_PETCI</name>
<dbReference type="AlphaFoldDB" id="A0AAE1FLL0"/>
<organism evidence="2 3">
    <name type="scientific">Petrolisthes cinctipes</name>
    <name type="common">Flat porcelain crab</name>
    <dbReference type="NCBI Taxonomy" id="88211"/>
    <lineage>
        <taxon>Eukaryota</taxon>
        <taxon>Metazoa</taxon>
        <taxon>Ecdysozoa</taxon>
        <taxon>Arthropoda</taxon>
        <taxon>Crustacea</taxon>
        <taxon>Multicrustacea</taxon>
        <taxon>Malacostraca</taxon>
        <taxon>Eumalacostraca</taxon>
        <taxon>Eucarida</taxon>
        <taxon>Decapoda</taxon>
        <taxon>Pleocyemata</taxon>
        <taxon>Anomura</taxon>
        <taxon>Galatheoidea</taxon>
        <taxon>Porcellanidae</taxon>
        <taxon>Petrolisthes</taxon>
    </lineage>
</organism>
<gene>
    <name evidence="2" type="ORF">Pcinc_020842</name>
</gene>
<proteinExistence type="predicted"/>
<feature type="region of interest" description="Disordered" evidence="1">
    <location>
        <begin position="36"/>
        <end position="58"/>
    </location>
</feature>
<dbReference type="EMBL" id="JAWQEG010002127">
    <property type="protein sequence ID" value="KAK3874188.1"/>
    <property type="molecule type" value="Genomic_DNA"/>
</dbReference>
<evidence type="ECO:0000313" key="2">
    <source>
        <dbReference type="EMBL" id="KAK3874188.1"/>
    </source>
</evidence>
<protein>
    <submittedName>
        <fullName evidence="2">Uncharacterized protein</fullName>
    </submittedName>
</protein>
<comment type="caution">
    <text evidence="2">The sequence shown here is derived from an EMBL/GenBank/DDBJ whole genome shotgun (WGS) entry which is preliminary data.</text>
</comment>
<evidence type="ECO:0000256" key="1">
    <source>
        <dbReference type="SAM" id="MobiDB-lite"/>
    </source>
</evidence>
<accession>A0AAE1FLL0</accession>